<dbReference type="EMBL" id="JAHXZI010000005">
    <property type="protein sequence ID" value="MBW6434363.1"/>
    <property type="molecule type" value="Genomic_DNA"/>
</dbReference>
<keyword evidence="3" id="KW-1185">Reference proteome</keyword>
<name>A0ABS7B253_9ACTN</name>
<evidence type="ECO:0000259" key="1">
    <source>
        <dbReference type="Pfam" id="PF13452"/>
    </source>
</evidence>
<evidence type="ECO:0000313" key="3">
    <source>
        <dbReference type="Proteomes" id="UP001519863"/>
    </source>
</evidence>
<dbReference type="Gene3D" id="3.10.129.10">
    <property type="entry name" value="Hotdog Thioesterase"/>
    <property type="match status" value="1"/>
</dbReference>
<dbReference type="Pfam" id="PF13452">
    <property type="entry name" value="FAS1_DH_region"/>
    <property type="match status" value="1"/>
</dbReference>
<comment type="caution">
    <text evidence="2">The sequence shown here is derived from an EMBL/GenBank/DDBJ whole genome shotgun (WGS) entry which is preliminary data.</text>
</comment>
<protein>
    <submittedName>
        <fullName evidence="2">MaoC family dehydratase N-terminal domain-containing protein</fullName>
    </submittedName>
</protein>
<accession>A0ABS7B253</accession>
<reference evidence="2 3" key="1">
    <citation type="journal article" date="2013" name="Antonie Van Leeuwenhoek">
        <title>Actinoplanes hulinensis sp. nov., a novel actinomycete isolated from soybean root (Glycine max (L.) Merr).</title>
        <authorList>
            <person name="Shen Y."/>
            <person name="Liu C."/>
            <person name="Wang X."/>
            <person name="Zhao J."/>
            <person name="Jia F."/>
            <person name="Zhang Y."/>
            <person name="Wang L."/>
            <person name="Yang D."/>
            <person name="Xiang W."/>
        </authorList>
    </citation>
    <scope>NUCLEOTIDE SEQUENCE [LARGE SCALE GENOMIC DNA]</scope>
    <source>
        <strain evidence="2 3">NEAU-M9</strain>
    </source>
</reference>
<dbReference type="CDD" id="cd03441">
    <property type="entry name" value="R_hydratase_like"/>
    <property type="match status" value="1"/>
</dbReference>
<dbReference type="InterPro" id="IPR039569">
    <property type="entry name" value="FAS1-like_DH_region"/>
</dbReference>
<feature type="domain" description="FAS1-like dehydratase" evidence="1">
    <location>
        <begin position="38"/>
        <end position="161"/>
    </location>
</feature>
<dbReference type="Proteomes" id="UP001519863">
    <property type="component" value="Unassembled WGS sequence"/>
</dbReference>
<dbReference type="InterPro" id="IPR029069">
    <property type="entry name" value="HotDog_dom_sf"/>
</dbReference>
<organism evidence="2 3">
    <name type="scientific">Actinoplanes hulinensis</name>
    <dbReference type="NCBI Taxonomy" id="1144547"/>
    <lineage>
        <taxon>Bacteria</taxon>
        <taxon>Bacillati</taxon>
        <taxon>Actinomycetota</taxon>
        <taxon>Actinomycetes</taxon>
        <taxon>Micromonosporales</taxon>
        <taxon>Micromonosporaceae</taxon>
        <taxon>Actinoplanes</taxon>
    </lineage>
</organism>
<gene>
    <name evidence="2" type="ORF">KZ829_11525</name>
</gene>
<sequence length="172" mass="17968">MLGPAAPGVPAGDGADGGAAVTLLTPELAARIGEERVYTAPEPLGRAAIRYFALATGDTDPAHLAGDVAPPTLICETNQYAGLPRDADGYAGHGWHLDVPGTRLVRGGNAYRFERPVGPDDVITARWKLADMAERVTGGGKTMLIVTSVATYTDQAGRVLAVNEETLIYVAR</sequence>
<dbReference type="SUPFAM" id="SSF54637">
    <property type="entry name" value="Thioesterase/thiol ester dehydrase-isomerase"/>
    <property type="match status" value="1"/>
</dbReference>
<proteinExistence type="predicted"/>
<evidence type="ECO:0000313" key="2">
    <source>
        <dbReference type="EMBL" id="MBW6434363.1"/>
    </source>
</evidence>